<gene>
    <name evidence="3" type="ORF">ACFFK0_11505</name>
</gene>
<name>A0ABV6DK86_9BACL</name>
<evidence type="ECO:0000256" key="2">
    <source>
        <dbReference type="SAM" id="Phobius"/>
    </source>
</evidence>
<evidence type="ECO:0000313" key="4">
    <source>
        <dbReference type="Proteomes" id="UP001589776"/>
    </source>
</evidence>
<evidence type="ECO:0000313" key="3">
    <source>
        <dbReference type="EMBL" id="MFC0213074.1"/>
    </source>
</evidence>
<feature type="transmembrane region" description="Helical" evidence="2">
    <location>
        <begin position="7"/>
        <end position="29"/>
    </location>
</feature>
<keyword evidence="2" id="KW-0472">Membrane</keyword>
<dbReference type="RefSeq" id="WP_377470327.1">
    <property type="nucleotide sequence ID" value="NZ_JBHLWN010000045.1"/>
</dbReference>
<feature type="compositionally biased region" description="Low complexity" evidence="1">
    <location>
        <begin position="39"/>
        <end position="55"/>
    </location>
</feature>
<proteinExistence type="predicted"/>
<sequence>MTVRTQRIIGAVLIGVLVIIIIAVIAGAIGSNDKGKLVTSTSNGSRAGSAGSAANDPSRMVPWDYKVEQKKVGDLIGADMTILPENELMPNDDSYATGDTVWVLSAMNAVMTTQEGGKNDVTLTAWKPIKTFKKQDAAQADLTNLKEQVQTDVDLVGVYKTELDGKFRHFAVIQLPSGQAVKQPIDEARYNDFKPKKQVKVTLEVVHDFTNYDQAFPKFRGWAS</sequence>
<reference evidence="3 4" key="1">
    <citation type="submission" date="2024-09" db="EMBL/GenBank/DDBJ databases">
        <authorList>
            <person name="Sun Q."/>
            <person name="Mori K."/>
        </authorList>
    </citation>
    <scope>NUCLEOTIDE SEQUENCE [LARGE SCALE GENOMIC DNA]</scope>
    <source>
        <strain evidence="3 4">CCM 7759</strain>
    </source>
</reference>
<accession>A0ABV6DK86</accession>
<organism evidence="3 4">
    <name type="scientific">Paenibacillus chartarius</name>
    <dbReference type="NCBI Taxonomy" id="747481"/>
    <lineage>
        <taxon>Bacteria</taxon>
        <taxon>Bacillati</taxon>
        <taxon>Bacillota</taxon>
        <taxon>Bacilli</taxon>
        <taxon>Bacillales</taxon>
        <taxon>Paenibacillaceae</taxon>
        <taxon>Paenibacillus</taxon>
    </lineage>
</organism>
<evidence type="ECO:0000256" key="1">
    <source>
        <dbReference type="SAM" id="MobiDB-lite"/>
    </source>
</evidence>
<dbReference type="Proteomes" id="UP001589776">
    <property type="component" value="Unassembled WGS sequence"/>
</dbReference>
<protein>
    <submittedName>
        <fullName evidence="3">Signal peptide protein</fullName>
    </submittedName>
</protein>
<keyword evidence="4" id="KW-1185">Reference proteome</keyword>
<feature type="region of interest" description="Disordered" evidence="1">
    <location>
        <begin position="37"/>
        <end position="56"/>
    </location>
</feature>
<comment type="caution">
    <text evidence="3">The sequence shown here is derived from an EMBL/GenBank/DDBJ whole genome shotgun (WGS) entry which is preliminary data.</text>
</comment>
<keyword evidence="2" id="KW-0812">Transmembrane</keyword>
<keyword evidence="2" id="KW-1133">Transmembrane helix</keyword>
<dbReference type="EMBL" id="JBHLWN010000045">
    <property type="protein sequence ID" value="MFC0213074.1"/>
    <property type="molecule type" value="Genomic_DNA"/>
</dbReference>